<dbReference type="Proteomes" id="UP001369815">
    <property type="component" value="Unassembled WGS sequence"/>
</dbReference>
<organism evidence="1 2">
    <name type="scientific">Daldinia eschscholtzii</name>
    <dbReference type="NCBI Taxonomy" id="292717"/>
    <lineage>
        <taxon>Eukaryota</taxon>
        <taxon>Fungi</taxon>
        <taxon>Dikarya</taxon>
        <taxon>Ascomycota</taxon>
        <taxon>Pezizomycotina</taxon>
        <taxon>Sordariomycetes</taxon>
        <taxon>Xylariomycetidae</taxon>
        <taxon>Xylariales</taxon>
        <taxon>Hypoxylaceae</taxon>
        <taxon>Daldinia</taxon>
    </lineage>
</organism>
<evidence type="ECO:0000313" key="2">
    <source>
        <dbReference type="Proteomes" id="UP001369815"/>
    </source>
</evidence>
<comment type="caution">
    <text evidence="1">The sequence shown here is derived from an EMBL/GenBank/DDBJ whole genome shotgun (WGS) entry which is preliminary data.</text>
</comment>
<gene>
    <name evidence="1" type="ORF">Daesc_005128</name>
</gene>
<name>A0AAX6MK17_9PEZI</name>
<dbReference type="AlphaFoldDB" id="A0AAX6MK17"/>
<reference evidence="1 2" key="1">
    <citation type="journal article" date="2024" name="Front Chem Biol">
        <title>Unveiling the potential of Daldinia eschscholtzii MFLUCC 19-0629 through bioactivity and bioinformatics studies for enhanced sustainable agriculture production.</title>
        <authorList>
            <person name="Brooks S."/>
            <person name="Weaver J.A."/>
            <person name="Klomchit A."/>
            <person name="Alharthi S.A."/>
            <person name="Onlamun T."/>
            <person name="Nurani R."/>
            <person name="Vong T.K."/>
            <person name="Alberti F."/>
            <person name="Greco C."/>
        </authorList>
    </citation>
    <scope>NUCLEOTIDE SEQUENCE [LARGE SCALE GENOMIC DNA]</scope>
    <source>
        <strain evidence="1">MFLUCC 19-0629</strain>
    </source>
</reference>
<evidence type="ECO:0000313" key="1">
    <source>
        <dbReference type="EMBL" id="KAK6952834.1"/>
    </source>
</evidence>
<proteinExistence type="predicted"/>
<accession>A0AAX6MK17</accession>
<protein>
    <submittedName>
        <fullName evidence="1">Uncharacterized protein</fullName>
    </submittedName>
</protein>
<sequence>MFPTLADDLHRSETDLGASSHASTQIRRTVDFDQLKPTGKPVHYAADGPGAYVAAIAIEGRNGMWLNRDEIRGLIHKLLKYITAYRAWNDHLGTPSDPEHAELDAFTRDIDTQYGGRDSKKPDGTRFISDDDAVTKVELFVKSLEKRYDPSLPGTDQVYQVSSPLYVGCFKNMEDRAITYQPNTGLKMADKLWGLVCCTLAYMDKDPTIVVVPVIRTWRRPDLPLAEVLTTILGSALVAQDGFNAQIPGATLDRSMPSILTAAEQYVLALEPHLKDSLDASSLEMEKRRRYLESMEFVSNFPSAEVENTLGELRGHQQEIYSIDDQYAALIRRIEADTAEMQRQKEAAESYVRLLTAVN</sequence>
<dbReference type="EMBL" id="JBANMG010000005">
    <property type="protein sequence ID" value="KAK6952834.1"/>
    <property type="molecule type" value="Genomic_DNA"/>
</dbReference>
<keyword evidence="2" id="KW-1185">Reference proteome</keyword>